<dbReference type="NCBIfam" id="TIGR00608">
    <property type="entry name" value="radc"/>
    <property type="match status" value="1"/>
</dbReference>
<accession>A0A1I7G6M1</accession>
<keyword evidence="4" id="KW-0378">Hydrolase</keyword>
<reference evidence="10 11" key="1">
    <citation type="submission" date="2016-10" db="EMBL/GenBank/DDBJ databases">
        <authorList>
            <person name="de Groot N.N."/>
        </authorList>
    </citation>
    <scope>NUCLEOTIDE SEQUENCE [LARGE SCALE GENOMIC DNA]</scope>
    <source>
        <strain evidence="10 11">KHGC13</strain>
    </source>
</reference>
<keyword evidence="5" id="KW-0862">Zinc</keyword>
<keyword evidence="6" id="KW-0482">Metalloprotease</keyword>
<keyword evidence="3" id="KW-0479">Metal-binding</keyword>
<evidence type="ECO:0000256" key="7">
    <source>
        <dbReference type="RuleBase" id="RU003797"/>
    </source>
</evidence>
<evidence type="ECO:0000256" key="1">
    <source>
        <dbReference type="ARBA" id="ARBA00010243"/>
    </source>
</evidence>
<evidence type="ECO:0000313" key="11">
    <source>
        <dbReference type="Proteomes" id="UP000198817"/>
    </source>
</evidence>
<dbReference type="GO" id="GO:0006508">
    <property type="term" value="P:proteolysis"/>
    <property type="evidence" value="ECO:0007669"/>
    <property type="project" value="UniProtKB-KW"/>
</dbReference>
<dbReference type="STRING" id="155865.SAMN05216515_10611"/>
<proteinExistence type="inferred from homology"/>
<dbReference type="Pfam" id="PF20582">
    <property type="entry name" value="UPF0758_N"/>
    <property type="match status" value="1"/>
</dbReference>
<dbReference type="InterPro" id="IPR046778">
    <property type="entry name" value="UPF0758_N"/>
</dbReference>
<dbReference type="CDD" id="cd08071">
    <property type="entry name" value="MPN_DUF2466"/>
    <property type="match status" value="1"/>
</dbReference>
<dbReference type="GO" id="GO:0046872">
    <property type="term" value="F:metal ion binding"/>
    <property type="evidence" value="ECO:0007669"/>
    <property type="project" value="UniProtKB-KW"/>
</dbReference>
<gene>
    <name evidence="10" type="ORF">SAMN05216508_10510</name>
</gene>
<dbReference type="InterPro" id="IPR020891">
    <property type="entry name" value="UPF0758_CS"/>
</dbReference>
<dbReference type="NCBIfam" id="NF000642">
    <property type="entry name" value="PRK00024.1"/>
    <property type="match status" value="1"/>
</dbReference>
<keyword evidence="11" id="KW-1185">Reference proteome</keyword>
<protein>
    <submittedName>
        <fullName evidence="10">DNA replication and repair protein RadC</fullName>
    </submittedName>
</protein>
<evidence type="ECO:0000256" key="3">
    <source>
        <dbReference type="ARBA" id="ARBA00022723"/>
    </source>
</evidence>
<evidence type="ECO:0000256" key="6">
    <source>
        <dbReference type="ARBA" id="ARBA00023049"/>
    </source>
</evidence>
<evidence type="ECO:0000313" key="10">
    <source>
        <dbReference type="EMBL" id="SFU44109.1"/>
    </source>
</evidence>
<evidence type="ECO:0000256" key="4">
    <source>
        <dbReference type="ARBA" id="ARBA00022801"/>
    </source>
</evidence>
<dbReference type="InterPro" id="IPR025657">
    <property type="entry name" value="RadC_JAB"/>
</dbReference>
<dbReference type="PANTHER" id="PTHR30471:SF3">
    <property type="entry name" value="UPF0758 PROTEIN YEES-RELATED"/>
    <property type="match status" value="1"/>
</dbReference>
<comment type="similarity">
    <text evidence="1 7">Belongs to the UPF0758 family.</text>
</comment>
<dbReference type="PROSITE" id="PS01302">
    <property type="entry name" value="UPF0758"/>
    <property type="match status" value="1"/>
</dbReference>
<evidence type="ECO:0000256" key="8">
    <source>
        <dbReference type="SAM" id="MobiDB-lite"/>
    </source>
</evidence>
<feature type="domain" description="MPN" evidence="9">
    <location>
        <begin position="103"/>
        <end position="225"/>
    </location>
</feature>
<dbReference type="InterPro" id="IPR001405">
    <property type="entry name" value="UPF0758"/>
</dbReference>
<evidence type="ECO:0000256" key="5">
    <source>
        <dbReference type="ARBA" id="ARBA00022833"/>
    </source>
</evidence>
<dbReference type="GO" id="GO:0008237">
    <property type="term" value="F:metallopeptidase activity"/>
    <property type="evidence" value="ECO:0007669"/>
    <property type="project" value="UniProtKB-KW"/>
</dbReference>
<dbReference type="OrthoDB" id="9804482at2"/>
<dbReference type="AlphaFoldDB" id="A0A1I7G6M1"/>
<name>A0A1I7G6M1_9FIRM</name>
<feature type="region of interest" description="Disordered" evidence="8">
    <location>
        <begin position="1"/>
        <end position="21"/>
    </location>
</feature>
<dbReference type="InterPro" id="IPR037518">
    <property type="entry name" value="MPN"/>
</dbReference>
<dbReference type="Gene3D" id="3.40.140.10">
    <property type="entry name" value="Cytidine Deaminase, domain 2"/>
    <property type="match status" value="1"/>
</dbReference>
<feature type="compositionally biased region" description="Basic and acidic residues" evidence="8">
    <location>
        <begin position="7"/>
        <end position="16"/>
    </location>
</feature>
<dbReference type="RefSeq" id="WP_090470501.1">
    <property type="nucleotide sequence ID" value="NZ_FOWF01000006.1"/>
</dbReference>
<dbReference type="SUPFAM" id="SSF102712">
    <property type="entry name" value="JAB1/MPN domain"/>
    <property type="match status" value="1"/>
</dbReference>
<dbReference type="EMBL" id="FPBT01000005">
    <property type="protein sequence ID" value="SFU44109.1"/>
    <property type="molecule type" value="Genomic_DNA"/>
</dbReference>
<dbReference type="PROSITE" id="PS50249">
    <property type="entry name" value="MPN"/>
    <property type="match status" value="1"/>
</dbReference>
<sequence>MQIKYLPEAERPREKGANQGVGTLSDTELLALILHSGTRNLSALGLAENLLGSLENGLCGLGSADIDELRSIRGIGTAKAVRLLACAELGKRICSRGPAARVSMTGAEEVAMYFMEQLRHETREHFLAALLNVKNELIMYDEVSIGELSSTIVHPREAFQLAVRRSAAGVIFIHNHPSGDPTPSSEDIRTTKRLMGCGELMGIPVLDHIIIGDGVYTSLRRTGVIPGDSGGPGDYVREGCRRSACPSRRGNEGNIYSPYS</sequence>
<dbReference type="Proteomes" id="UP000198817">
    <property type="component" value="Unassembled WGS sequence"/>
</dbReference>
<evidence type="ECO:0000259" key="9">
    <source>
        <dbReference type="PROSITE" id="PS50249"/>
    </source>
</evidence>
<dbReference type="PANTHER" id="PTHR30471">
    <property type="entry name" value="DNA REPAIR PROTEIN RADC"/>
    <property type="match status" value="1"/>
</dbReference>
<dbReference type="Pfam" id="PF04002">
    <property type="entry name" value="RadC"/>
    <property type="match status" value="1"/>
</dbReference>
<keyword evidence="2" id="KW-0645">Protease</keyword>
<evidence type="ECO:0000256" key="2">
    <source>
        <dbReference type="ARBA" id="ARBA00022670"/>
    </source>
</evidence>
<organism evidence="10 11">
    <name type="scientific">Eubacterium pyruvativorans</name>
    <dbReference type="NCBI Taxonomy" id="155865"/>
    <lineage>
        <taxon>Bacteria</taxon>
        <taxon>Bacillati</taxon>
        <taxon>Bacillota</taxon>
        <taxon>Clostridia</taxon>
        <taxon>Eubacteriales</taxon>
        <taxon>Eubacteriaceae</taxon>
        <taxon>Eubacterium</taxon>
    </lineage>
</organism>